<keyword evidence="3" id="KW-0143">Chaperone</keyword>
<dbReference type="InterPro" id="IPR029048">
    <property type="entry name" value="HSP70_C_sf"/>
</dbReference>
<comment type="caution">
    <text evidence="6">The sequence shown here is derived from an EMBL/GenBank/DDBJ whole genome shotgun (WGS) entry which is preliminary data.</text>
</comment>
<dbReference type="SUPFAM" id="SSF100934">
    <property type="entry name" value="Heat shock protein 70kD (HSP70), C-terminal subdomain"/>
    <property type="match status" value="2"/>
</dbReference>
<dbReference type="GO" id="GO:0005524">
    <property type="term" value="F:ATP binding"/>
    <property type="evidence" value="ECO:0007669"/>
    <property type="project" value="UniProtKB-KW"/>
</dbReference>
<dbReference type="InterPro" id="IPR013126">
    <property type="entry name" value="Hsp_70_fam"/>
</dbReference>
<evidence type="ECO:0000256" key="2">
    <source>
        <dbReference type="ARBA" id="ARBA00022840"/>
    </source>
</evidence>
<dbReference type="EMBL" id="SZYD01000010">
    <property type="protein sequence ID" value="KAD4982272.1"/>
    <property type="molecule type" value="Genomic_DNA"/>
</dbReference>
<dbReference type="SUPFAM" id="SSF53067">
    <property type="entry name" value="Actin-like ATPase domain"/>
    <property type="match status" value="2"/>
</dbReference>
<reference evidence="6 8" key="1">
    <citation type="submission" date="2019-05" db="EMBL/GenBank/DDBJ databases">
        <title>Mikania micrantha, genome provides insights into the molecular mechanism of rapid growth.</title>
        <authorList>
            <person name="Liu B."/>
        </authorList>
    </citation>
    <scope>NUCLEOTIDE SEQUENCE [LARGE SCALE GENOMIC DNA]</scope>
    <source>
        <strain evidence="6">NLD-2019</strain>
        <tissue evidence="6">Leaf</tissue>
    </source>
</reference>
<organism evidence="6 8">
    <name type="scientific">Mikania micrantha</name>
    <name type="common">bitter vine</name>
    <dbReference type="NCBI Taxonomy" id="192012"/>
    <lineage>
        <taxon>Eukaryota</taxon>
        <taxon>Viridiplantae</taxon>
        <taxon>Streptophyta</taxon>
        <taxon>Embryophyta</taxon>
        <taxon>Tracheophyta</taxon>
        <taxon>Spermatophyta</taxon>
        <taxon>Magnoliopsida</taxon>
        <taxon>eudicotyledons</taxon>
        <taxon>Gunneridae</taxon>
        <taxon>Pentapetalae</taxon>
        <taxon>asterids</taxon>
        <taxon>campanulids</taxon>
        <taxon>Asterales</taxon>
        <taxon>Asteraceae</taxon>
        <taxon>Asteroideae</taxon>
        <taxon>Heliantheae alliance</taxon>
        <taxon>Eupatorieae</taxon>
        <taxon>Mikania</taxon>
    </lineage>
</organism>
<dbReference type="PRINTS" id="PR00301">
    <property type="entry name" value="HEATSHOCK70"/>
</dbReference>
<dbReference type="Gene3D" id="3.90.640.10">
    <property type="entry name" value="Actin, Chain A, domain 4"/>
    <property type="match status" value="1"/>
</dbReference>
<keyword evidence="8" id="KW-1185">Reference proteome</keyword>
<evidence type="ECO:0000256" key="3">
    <source>
        <dbReference type="ARBA" id="ARBA00023186"/>
    </source>
</evidence>
<comment type="similarity">
    <text evidence="4">Belongs to the heat shock protein 70 (TC 1.A.33) family. HSP110/SSE subfamily.</text>
</comment>
<dbReference type="Gene3D" id="2.60.34.10">
    <property type="entry name" value="Substrate Binding Domain Of DNAk, Chain A, domain 1"/>
    <property type="match status" value="1"/>
</dbReference>
<evidence type="ECO:0000256" key="5">
    <source>
        <dbReference type="SAM" id="MobiDB-lite"/>
    </source>
</evidence>
<dbReference type="Pfam" id="PF00012">
    <property type="entry name" value="HSP70"/>
    <property type="match status" value="1"/>
</dbReference>
<dbReference type="FunFam" id="3.90.640.10:FF:000004">
    <property type="entry name" value="Heat shock 70 kDa protein 4"/>
    <property type="match status" value="1"/>
</dbReference>
<dbReference type="FunFam" id="1.20.1270.10:FF:000002">
    <property type="entry name" value="Heat shock 70 kDa protein 4"/>
    <property type="match status" value="1"/>
</dbReference>
<dbReference type="OrthoDB" id="434160at2759"/>
<dbReference type="PANTHER" id="PTHR45639:SF10">
    <property type="entry name" value="HEAT SHOCK 70 KDA PROTEIN 16 ISOFORM X1"/>
    <property type="match status" value="1"/>
</dbReference>
<evidence type="ECO:0000313" key="8">
    <source>
        <dbReference type="Proteomes" id="UP000326396"/>
    </source>
</evidence>
<dbReference type="EMBL" id="SZYD01000010">
    <property type="protein sequence ID" value="KAD4982282.1"/>
    <property type="molecule type" value="Genomic_DNA"/>
</dbReference>
<dbReference type="InterPro" id="IPR043129">
    <property type="entry name" value="ATPase_NBD"/>
</dbReference>
<feature type="region of interest" description="Disordered" evidence="5">
    <location>
        <begin position="737"/>
        <end position="761"/>
    </location>
</feature>
<dbReference type="GO" id="GO:0005634">
    <property type="term" value="C:nucleus"/>
    <property type="evidence" value="ECO:0007669"/>
    <property type="project" value="TreeGrafter"/>
</dbReference>
<evidence type="ECO:0000313" key="7">
    <source>
        <dbReference type="EMBL" id="KAD4982282.1"/>
    </source>
</evidence>
<dbReference type="SUPFAM" id="SSF100920">
    <property type="entry name" value="Heat shock protein 70kD (HSP70), peptide-binding domain"/>
    <property type="match status" value="1"/>
</dbReference>
<dbReference type="CDD" id="cd24095">
    <property type="entry name" value="ASKHA_NBD_HSP70_AtHsp70-14-like"/>
    <property type="match status" value="1"/>
</dbReference>
<dbReference type="InterPro" id="IPR029047">
    <property type="entry name" value="HSP70_peptide-bd_sf"/>
</dbReference>
<dbReference type="Gene3D" id="3.30.30.30">
    <property type="match status" value="1"/>
</dbReference>
<keyword evidence="1" id="KW-0547">Nucleotide-binding</keyword>
<dbReference type="Gene3D" id="1.20.1270.10">
    <property type="match status" value="1"/>
</dbReference>
<gene>
    <name evidence="6" type="ORF">E3N88_18943</name>
    <name evidence="7" type="ORF">E3N88_18953</name>
</gene>
<dbReference type="AlphaFoldDB" id="A0A5N6NPT6"/>
<protein>
    <submittedName>
        <fullName evidence="6">Uncharacterized protein</fullName>
    </submittedName>
</protein>
<sequence>MSVVGFDIGNENCVVAAARNRGIDVLLNDESKRETPAVVCFGEKQRFLGSTGAASATMNPKSTISQVKRLIGCKYRSPVVQNDLNLLPFETSEAANGGILIHLQYLNDRYTFTPVQILGMLFAHLKQMTEKNLEIQVSNCVIGIPSYFTDLQRRAYLDAAHIAGLKPLRLMHDCTAIALGYGIYKKDFTDSGPTNVVFVDIGHCDTQVTVAAFEHGHMKILSHSFDNQLGGRDFDEILFKYFAEKFKEQYNIDVYTNTRACVRLRASCEKLKKVLSANAEAPLNIECLMDEKDVKGFIKREDFETLCSDLLQRVTVPCVKAVIDAELSVDEIYAIELVGSGSRVPAILRNLSSLFGKEPRRTLNASECVARGCALQCAMLSPTFRVRDYQVQDSFPFAIGLQSDEDENIPLPNGTLFPKGHSFPSVKMISLRRSNTFHLEVIYLNEDELPLGVSHKVSHFTIGPFSSSEKVKVKVRFHLNLHGIVMIDSASLIQEGYLSNNTHLSSDRAVVDNDRSNGGADHKFANSIPSTTHSARRQNISVSENIYGGATIDELRHAQEMESFLTEQDIKVEQTKEKKNTLESFVYETRNKLLSSYRSFATDEEKDAISRILQETEDWLYEDGDDESEQAYTGRLQDLRKLVDPVECRFKEEVERAQAEKNLSNCIKEYRKAASSLPAAEKEAVYSECRKIEEWLHERSQLQAEIPKNGDPILTSSEINHKAEILERMLNHITRNKYPASNYDDPTGSNQSDKPDDMYID</sequence>
<dbReference type="PANTHER" id="PTHR45639">
    <property type="entry name" value="HSC70CB, ISOFORM G-RELATED"/>
    <property type="match status" value="1"/>
</dbReference>
<dbReference type="FunFam" id="3.30.420.40:FF:000171">
    <property type="entry name" value="Heat shock 70 kDa protein 4"/>
    <property type="match status" value="2"/>
</dbReference>
<evidence type="ECO:0000256" key="4">
    <source>
        <dbReference type="ARBA" id="ARBA00061090"/>
    </source>
</evidence>
<dbReference type="GO" id="GO:0005829">
    <property type="term" value="C:cytosol"/>
    <property type="evidence" value="ECO:0007669"/>
    <property type="project" value="TreeGrafter"/>
</dbReference>
<evidence type="ECO:0000313" key="6">
    <source>
        <dbReference type="EMBL" id="KAD4982272.1"/>
    </source>
</evidence>
<evidence type="ECO:0000256" key="1">
    <source>
        <dbReference type="ARBA" id="ARBA00022741"/>
    </source>
</evidence>
<dbReference type="Proteomes" id="UP000326396">
    <property type="component" value="Linkage Group LG18"/>
</dbReference>
<proteinExistence type="inferred from homology"/>
<dbReference type="Gene3D" id="3.30.420.40">
    <property type="match status" value="2"/>
</dbReference>
<accession>A0A5N6NPT6</accession>
<name>A0A5N6NPT6_9ASTR</name>
<dbReference type="FunFam" id="3.30.30.30:FF:000002">
    <property type="entry name" value="Heat shock 70 kDa protein 4"/>
    <property type="match status" value="1"/>
</dbReference>
<keyword evidence="2" id="KW-0067">ATP-binding</keyword>
<dbReference type="GO" id="GO:0140662">
    <property type="term" value="F:ATP-dependent protein folding chaperone"/>
    <property type="evidence" value="ECO:0007669"/>
    <property type="project" value="InterPro"/>
</dbReference>